<dbReference type="InterPro" id="IPR002577">
    <property type="entry name" value="HTH_HxlR"/>
</dbReference>
<evidence type="ECO:0000256" key="2">
    <source>
        <dbReference type="ARBA" id="ARBA00023125"/>
    </source>
</evidence>
<dbReference type="InterPro" id="IPR036388">
    <property type="entry name" value="WH-like_DNA-bd_sf"/>
</dbReference>
<sequence length="112" mass="12491">MTRPTPLPGRRVRGSHTGRPIMALLDLLGRRWALRVLWELRDGSSPTFRQLQQRCGGVSSSVLADRLRELGQADLVENAGEGYLLTEQGRTLRESLAPLDDWASGWRPKAAD</sequence>
<dbReference type="InterPro" id="IPR036390">
    <property type="entry name" value="WH_DNA-bd_sf"/>
</dbReference>
<keyword evidence="1" id="KW-0805">Transcription regulation</keyword>
<evidence type="ECO:0000313" key="6">
    <source>
        <dbReference type="Proteomes" id="UP000475532"/>
    </source>
</evidence>
<dbReference type="SUPFAM" id="SSF46785">
    <property type="entry name" value="Winged helix' DNA-binding domain"/>
    <property type="match status" value="1"/>
</dbReference>
<dbReference type="Gene3D" id="1.10.10.10">
    <property type="entry name" value="Winged helix-like DNA-binding domain superfamily/Winged helix DNA-binding domain"/>
    <property type="match status" value="1"/>
</dbReference>
<proteinExistence type="predicted"/>
<comment type="caution">
    <text evidence="5">The sequence shown here is derived from an EMBL/GenBank/DDBJ whole genome shotgun (WGS) entry which is preliminary data.</text>
</comment>
<keyword evidence="3" id="KW-0804">Transcription</keyword>
<dbReference type="GO" id="GO:0003677">
    <property type="term" value="F:DNA binding"/>
    <property type="evidence" value="ECO:0007669"/>
    <property type="project" value="UniProtKB-KW"/>
</dbReference>
<evidence type="ECO:0000259" key="4">
    <source>
        <dbReference type="PROSITE" id="PS51118"/>
    </source>
</evidence>
<reference evidence="5 6" key="1">
    <citation type="submission" date="2020-01" db="EMBL/GenBank/DDBJ databases">
        <title>Insect and environment-associated Actinomycetes.</title>
        <authorList>
            <person name="Currrie C."/>
            <person name="Chevrette M."/>
            <person name="Carlson C."/>
            <person name="Stubbendieck R."/>
            <person name="Wendt-Pienkowski E."/>
        </authorList>
    </citation>
    <scope>NUCLEOTIDE SEQUENCE [LARGE SCALE GENOMIC DNA]</scope>
    <source>
        <strain evidence="5 6">SID10258</strain>
    </source>
</reference>
<name>A0A6L9QK83_9ACTN</name>
<gene>
    <name evidence="5" type="ORF">G3I70_21885</name>
</gene>
<feature type="domain" description="HTH hxlR-type" evidence="4">
    <location>
        <begin position="19"/>
        <end position="111"/>
    </location>
</feature>
<evidence type="ECO:0000256" key="3">
    <source>
        <dbReference type="ARBA" id="ARBA00023163"/>
    </source>
</evidence>
<accession>A0A6L9QK83</accession>
<dbReference type="EMBL" id="JAAGLI010000566">
    <property type="protein sequence ID" value="NEA25113.1"/>
    <property type="molecule type" value="Genomic_DNA"/>
</dbReference>
<keyword evidence="2" id="KW-0238">DNA-binding</keyword>
<dbReference type="PANTHER" id="PTHR33204">
    <property type="entry name" value="TRANSCRIPTIONAL REGULATOR, MARR FAMILY"/>
    <property type="match status" value="1"/>
</dbReference>
<dbReference type="AlphaFoldDB" id="A0A6L9QK83"/>
<protein>
    <submittedName>
        <fullName evidence="5">Helix-turn-helix transcriptional regulator</fullName>
    </submittedName>
</protein>
<organism evidence="5 6">
    <name type="scientific">Actinomadura bangladeshensis</name>
    <dbReference type="NCBI Taxonomy" id="453573"/>
    <lineage>
        <taxon>Bacteria</taxon>
        <taxon>Bacillati</taxon>
        <taxon>Actinomycetota</taxon>
        <taxon>Actinomycetes</taxon>
        <taxon>Streptosporangiales</taxon>
        <taxon>Thermomonosporaceae</taxon>
        <taxon>Actinomadura</taxon>
    </lineage>
</organism>
<evidence type="ECO:0000313" key="5">
    <source>
        <dbReference type="EMBL" id="NEA25113.1"/>
    </source>
</evidence>
<dbReference type="Pfam" id="PF01638">
    <property type="entry name" value="HxlR"/>
    <property type="match status" value="1"/>
</dbReference>
<dbReference type="Proteomes" id="UP000475532">
    <property type="component" value="Unassembled WGS sequence"/>
</dbReference>
<dbReference type="PANTHER" id="PTHR33204:SF37">
    <property type="entry name" value="HTH-TYPE TRANSCRIPTIONAL REGULATOR YODB"/>
    <property type="match status" value="1"/>
</dbReference>
<dbReference type="PROSITE" id="PS51118">
    <property type="entry name" value="HTH_HXLR"/>
    <property type="match status" value="1"/>
</dbReference>
<evidence type="ECO:0000256" key="1">
    <source>
        <dbReference type="ARBA" id="ARBA00023015"/>
    </source>
</evidence>